<dbReference type="GO" id="GO:0008757">
    <property type="term" value="F:S-adenosylmethionine-dependent methyltransferase activity"/>
    <property type="evidence" value="ECO:0007669"/>
    <property type="project" value="InterPro"/>
</dbReference>
<organism evidence="4">
    <name type="scientific">marine sediment metagenome</name>
    <dbReference type="NCBI Taxonomy" id="412755"/>
    <lineage>
        <taxon>unclassified sequences</taxon>
        <taxon>metagenomes</taxon>
        <taxon>ecological metagenomes</taxon>
    </lineage>
</organism>
<dbReference type="GO" id="GO:0032259">
    <property type="term" value="P:methylation"/>
    <property type="evidence" value="ECO:0007669"/>
    <property type="project" value="UniProtKB-KW"/>
</dbReference>
<sequence length="171" mass="19962">MKSEDYELMKAYSKISSKYSKLKTKPWKDFQSYLSYLENKFILPKSGILLDIGSGNGRNLILFQEKNFNLIASDLSFSLLKSFVPLPAQEVQILNNDMRYLPLKKNIADFVLLIATIHHLSKKKDMQKVLDEITFILKNEGFLILSCWRRWKPSTRIKMIADLLLFPLKKI</sequence>
<evidence type="ECO:0000256" key="1">
    <source>
        <dbReference type="ARBA" id="ARBA00022603"/>
    </source>
</evidence>
<evidence type="ECO:0000256" key="2">
    <source>
        <dbReference type="ARBA" id="ARBA00022679"/>
    </source>
</evidence>
<comment type="caution">
    <text evidence="4">The sequence shown here is derived from an EMBL/GenBank/DDBJ whole genome shotgun (WGS) entry which is preliminary data.</text>
</comment>
<dbReference type="GO" id="GO:0006400">
    <property type="term" value="P:tRNA modification"/>
    <property type="evidence" value="ECO:0007669"/>
    <property type="project" value="UniProtKB-ARBA"/>
</dbReference>
<accession>X0SZ12</accession>
<name>X0SZ12_9ZZZZ</name>
<evidence type="ECO:0000259" key="3">
    <source>
        <dbReference type="Pfam" id="PF08241"/>
    </source>
</evidence>
<protein>
    <recommendedName>
        <fullName evidence="3">Methyltransferase type 11 domain-containing protein</fullName>
    </recommendedName>
</protein>
<dbReference type="InterPro" id="IPR051422">
    <property type="entry name" value="AlkB_tRNA_MeTrf/Diox"/>
</dbReference>
<proteinExistence type="predicted"/>
<dbReference type="CDD" id="cd02440">
    <property type="entry name" value="AdoMet_MTases"/>
    <property type="match status" value="1"/>
</dbReference>
<dbReference type="PANTHER" id="PTHR13069:SF21">
    <property type="entry name" value="ALKYLATED DNA REPAIR PROTEIN ALKB HOMOLOG 8"/>
    <property type="match status" value="1"/>
</dbReference>
<dbReference type="InterPro" id="IPR013216">
    <property type="entry name" value="Methyltransf_11"/>
</dbReference>
<dbReference type="SUPFAM" id="SSF53335">
    <property type="entry name" value="S-adenosyl-L-methionine-dependent methyltransferases"/>
    <property type="match status" value="1"/>
</dbReference>
<feature type="non-terminal residue" evidence="4">
    <location>
        <position position="171"/>
    </location>
</feature>
<gene>
    <name evidence="4" type="ORF">S01H1_06337</name>
</gene>
<evidence type="ECO:0000313" key="4">
    <source>
        <dbReference type="EMBL" id="GAF80376.1"/>
    </source>
</evidence>
<dbReference type="Gene3D" id="3.40.50.150">
    <property type="entry name" value="Vaccinia Virus protein VP39"/>
    <property type="match status" value="1"/>
</dbReference>
<keyword evidence="2" id="KW-0808">Transferase</keyword>
<dbReference type="Pfam" id="PF08241">
    <property type="entry name" value="Methyltransf_11"/>
    <property type="match status" value="1"/>
</dbReference>
<dbReference type="PANTHER" id="PTHR13069">
    <property type="entry name" value="ALKYLATED DNA REPAIR PROTEIN ALKB HOMOLOG 8"/>
    <property type="match status" value="1"/>
</dbReference>
<dbReference type="EMBL" id="BARS01003278">
    <property type="protein sequence ID" value="GAF80376.1"/>
    <property type="molecule type" value="Genomic_DNA"/>
</dbReference>
<dbReference type="AlphaFoldDB" id="X0SZ12"/>
<keyword evidence="1" id="KW-0489">Methyltransferase</keyword>
<feature type="domain" description="Methyltransferase type 11" evidence="3">
    <location>
        <begin position="50"/>
        <end position="145"/>
    </location>
</feature>
<dbReference type="InterPro" id="IPR029063">
    <property type="entry name" value="SAM-dependent_MTases_sf"/>
</dbReference>
<dbReference type="GO" id="GO:0008175">
    <property type="term" value="F:tRNA methyltransferase activity"/>
    <property type="evidence" value="ECO:0007669"/>
    <property type="project" value="UniProtKB-ARBA"/>
</dbReference>
<reference evidence="4" key="1">
    <citation type="journal article" date="2014" name="Front. Microbiol.">
        <title>High frequency of phylogenetically diverse reductive dehalogenase-homologous genes in deep subseafloor sedimentary metagenomes.</title>
        <authorList>
            <person name="Kawai M."/>
            <person name="Futagami T."/>
            <person name="Toyoda A."/>
            <person name="Takaki Y."/>
            <person name="Nishi S."/>
            <person name="Hori S."/>
            <person name="Arai W."/>
            <person name="Tsubouchi T."/>
            <person name="Morono Y."/>
            <person name="Uchiyama I."/>
            <person name="Ito T."/>
            <person name="Fujiyama A."/>
            <person name="Inagaki F."/>
            <person name="Takami H."/>
        </authorList>
    </citation>
    <scope>NUCLEOTIDE SEQUENCE</scope>
    <source>
        <strain evidence="4">Expedition CK06-06</strain>
    </source>
</reference>